<accession>A0A7J5Q1K4</accession>
<dbReference type="GO" id="GO:0009307">
    <property type="term" value="P:DNA restriction-modification system"/>
    <property type="evidence" value="ECO:0007669"/>
    <property type="project" value="UniProtKB-KW"/>
</dbReference>
<keyword evidence="5" id="KW-0378">Hydrolase</keyword>
<dbReference type="Gene3D" id="3.90.220.20">
    <property type="entry name" value="DNA methylase specificity domains"/>
    <property type="match status" value="2"/>
</dbReference>
<dbReference type="InterPro" id="IPR052021">
    <property type="entry name" value="Type-I_RS_S_subunit"/>
</dbReference>
<reference evidence="5 6" key="1">
    <citation type="journal article" date="2019" name="Nat. Med.">
        <title>A library of human gut bacterial isolates paired with longitudinal multiomics data enables mechanistic microbiome research.</title>
        <authorList>
            <person name="Poyet M."/>
            <person name="Groussin M."/>
            <person name="Gibbons S.M."/>
            <person name="Avila-Pacheco J."/>
            <person name="Jiang X."/>
            <person name="Kearney S.M."/>
            <person name="Perrotta A.R."/>
            <person name="Berdy B."/>
            <person name="Zhao S."/>
            <person name="Lieberman T.D."/>
            <person name="Swanson P.K."/>
            <person name="Smith M."/>
            <person name="Roesemann S."/>
            <person name="Alexander J.E."/>
            <person name="Rich S.A."/>
            <person name="Livny J."/>
            <person name="Vlamakis H."/>
            <person name="Clish C."/>
            <person name="Bullock K."/>
            <person name="Deik A."/>
            <person name="Scott J."/>
            <person name="Pierce K.A."/>
            <person name="Xavier R.J."/>
            <person name="Alm E.J."/>
        </authorList>
    </citation>
    <scope>NUCLEOTIDE SEQUENCE [LARGE SCALE GENOMIC DNA]</scope>
    <source>
        <strain evidence="5 6">BIOML-A58</strain>
    </source>
</reference>
<protein>
    <submittedName>
        <fullName evidence="5">Restriction endonuclease subunit S</fullName>
    </submittedName>
</protein>
<comment type="similarity">
    <text evidence="1">Belongs to the type-I restriction system S methylase family.</text>
</comment>
<feature type="domain" description="Type I restriction modification DNA specificity" evidence="4">
    <location>
        <begin position="66"/>
        <end position="181"/>
    </location>
</feature>
<dbReference type="InterPro" id="IPR044946">
    <property type="entry name" value="Restrct_endonuc_typeI_TRD_sf"/>
</dbReference>
<keyword evidence="5" id="KW-0540">Nuclease</keyword>
<dbReference type="Pfam" id="PF01420">
    <property type="entry name" value="Methylase_S"/>
    <property type="match status" value="2"/>
</dbReference>
<dbReference type="PANTHER" id="PTHR30408:SF12">
    <property type="entry name" value="TYPE I RESTRICTION ENZYME MJAVIII SPECIFICITY SUBUNIT"/>
    <property type="match status" value="1"/>
</dbReference>
<evidence type="ECO:0000259" key="4">
    <source>
        <dbReference type="Pfam" id="PF01420"/>
    </source>
</evidence>
<dbReference type="CDD" id="cd17515">
    <property type="entry name" value="RMtype1_S_MjaORF132P_Sau1132ORF3780P-TRD1-CR1_like"/>
    <property type="match status" value="1"/>
</dbReference>
<dbReference type="InterPro" id="IPR000055">
    <property type="entry name" value="Restrct_endonuc_typeI_TRD"/>
</dbReference>
<dbReference type="CDD" id="cd17521">
    <property type="entry name" value="RMtype1_S_Sau13435ORF2165P_TRD2-CR2_like"/>
    <property type="match status" value="1"/>
</dbReference>
<evidence type="ECO:0000256" key="2">
    <source>
        <dbReference type="ARBA" id="ARBA00022747"/>
    </source>
</evidence>
<keyword evidence="3" id="KW-0238">DNA-binding</keyword>
<dbReference type="PANTHER" id="PTHR30408">
    <property type="entry name" value="TYPE-1 RESTRICTION ENZYME ECOKI SPECIFICITY PROTEIN"/>
    <property type="match status" value="1"/>
</dbReference>
<dbReference type="GO" id="GO:0004519">
    <property type="term" value="F:endonuclease activity"/>
    <property type="evidence" value="ECO:0007669"/>
    <property type="project" value="UniProtKB-KW"/>
</dbReference>
<dbReference type="AlphaFoldDB" id="A0A7J5Q1K4"/>
<dbReference type="GO" id="GO:0003677">
    <property type="term" value="F:DNA binding"/>
    <property type="evidence" value="ECO:0007669"/>
    <property type="project" value="UniProtKB-KW"/>
</dbReference>
<evidence type="ECO:0000256" key="1">
    <source>
        <dbReference type="ARBA" id="ARBA00010923"/>
    </source>
</evidence>
<dbReference type="EMBL" id="WDED01000003">
    <property type="protein sequence ID" value="KAB6149686.1"/>
    <property type="molecule type" value="Genomic_DNA"/>
</dbReference>
<name>A0A7J5Q1K4_9BACE</name>
<organism evidence="5 6">
    <name type="scientific">Bacteroides xylanisolvens</name>
    <dbReference type="NCBI Taxonomy" id="371601"/>
    <lineage>
        <taxon>Bacteria</taxon>
        <taxon>Pseudomonadati</taxon>
        <taxon>Bacteroidota</taxon>
        <taxon>Bacteroidia</taxon>
        <taxon>Bacteroidales</taxon>
        <taxon>Bacteroidaceae</taxon>
        <taxon>Bacteroides</taxon>
    </lineage>
</organism>
<dbReference type="SUPFAM" id="SSF116734">
    <property type="entry name" value="DNA methylase specificity domain"/>
    <property type="match status" value="2"/>
</dbReference>
<dbReference type="RefSeq" id="WP_151934216.1">
    <property type="nucleotide sequence ID" value="NZ_WDED01000003.1"/>
</dbReference>
<evidence type="ECO:0000256" key="3">
    <source>
        <dbReference type="ARBA" id="ARBA00023125"/>
    </source>
</evidence>
<dbReference type="Proteomes" id="UP000434604">
    <property type="component" value="Unassembled WGS sequence"/>
</dbReference>
<keyword evidence="5" id="KW-0255">Endonuclease</keyword>
<keyword evidence="2" id="KW-0680">Restriction system</keyword>
<evidence type="ECO:0000313" key="6">
    <source>
        <dbReference type="Proteomes" id="UP000434604"/>
    </source>
</evidence>
<comment type="caution">
    <text evidence="5">The sequence shown here is derived from an EMBL/GenBank/DDBJ whole genome shotgun (WGS) entry which is preliminary data.</text>
</comment>
<gene>
    <name evidence="5" type="ORF">GA398_03075</name>
</gene>
<evidence type="ECO:0000313" key="5">
    <source>
        <dbReference type="EMBL" id="KAB6149686.1"/>
    </source>
</evidence>
<proteinExistence type="inferred from homology"/>
<feature type="domain" description="Type I restriction modification DNA specificity" evidence="4">
    <location>
        <begin position="207"/>
        <end position="371"/>
    </location>
</feature>
<sequence length="389" mass="44158">MRFPEFTGEWEETILGKCVTQPLDYGMNAAAIAYDGENKYIRITDIDEQSSQYISDDPVSPAGQLLDKYIVEENDILFARTGASTGKTYLYKKKDGKLYFAGFLIRAKIKTEYNSAFIFAQTKTAQYYKWVEFMSIRSGQPGINSQEYASYRFLIPQKEEQDKIATFLSLLDSRIEAQIKIIEDLKLLKKELLKKVFFQELRLPEFNENWKIVTLSDVGTFFSGGTPSTSIGQYYNGNIPFIKSGEINADNTEQFISEEGLRNSSAKMVEIGDLIYALYGATSGEVGISKIKGAINQAILCIRTNLNSIFLLNFLMFKKEEILRTYLQGGQGNLSAEIIKSLKIPAPVYAEQTKLSHLFSAFDKKIELETNVMTKFMQQKQYLLANLLI</sequence>